<dbReference type="GO" id="GO:0005778">
    <property type="term" value="C:peroxisomal membrane"/>
    <property type="evidence" value="ECO:0007669"/>
    <property type="project" value="TreeGrafter"/>
</dbReference>
<feature type="non-terminal residue" evidence="1">
    <location>
        <position position="1"/>
    </location>
</feature>
<dbReference type="GO" id="GO:0005829">
    <property type="term" value="C:cytosol"/>
    <property type="evidence" value="ECO:0007669"/>
    <property type="project" value="TreeGrafter"/>
</dbReference>
<comment type="caution">
    <text evidence="1">The sequence shown here is derived from an EMBL/GenBank/DDBJ whole genome shotgun (WGS) entry which is preliminary data.</text>
</comment>
<dbReference type="InterPro" id="IPR050168">
    <property type="entry name" value="AAA_ATPase_domain"/>
</dbReference>
<organism evidence="1 2">
    <name type="scientific">Tetrabaena socialis</name>
    <dbReference type="NCBI Taxonomy" id="47790"/>
    <lineage>
        <taxon>Eukaryota</taxon>
        <taxon>Viridiplantae</taxon>
        <taxon>Chlorophyta</taxon>
        <taxon>core chlorophytes</taxon>
        <taxon>Chlorophyceae</taxon>
        <taxon>CS clade</taxon>
        <taxon>Chlamydomonadales</taxon>
        <taxon>Tetrabaenaceae</taxon>
        <taxon>Tetrabaena</taxon>
    </lineage>
</organism>
<keyword evidence="2" id="KW-1185">Reference proteome</keyword>
<evidence type="ECO:0000313" key="1">
    <source>
        <dbReference type="EMBL" id="PNH02341.1"/>
    </source>
</evidence>
<dbReference type="OrthoDB" id="523761at2759"/>
<gene>
    <name evidence="1" type="ORF">TSOC_011696</name>
</gene>
<dbReference type="EMBL" id="PGGS01000673">
    <property type="protein sequence ID" value="PNH02341.1"/>
    <property type="molecule type" value="Genomic_DNA"/>
</dbReference>
<dbReference type="InterPro" id="IPR027417">
    <property type="entry name" value="P-loop_NTPase"/>
</dbReference>
<dbReference type="AlphaFoldDB" id="A0A2J7ZQ03"/>
<dbReference type="PANTHER" id="PTHR23077">
    <property type="entry name" value="AAA-FAMILY ATPASE"/>
    <property type="match status" value="1"/>
</dbReference>
<dbReference type="PANTHER" id="PTHR23077:SF12">
    <property type="entry name" value="PEROXISOMAL ATPASE PEX1"/>
    <property type="match status" value="1"/>
</dbReference>
<dbReference type="GO" id="GO:0016887">
    <property type="term" value="F:ATP hydrolysis activity"/>
    <property type="evidence" value="ECO:0007669"/>
    <property type="project" value="InterPro"/>
</dbReference>
<accession>A0A2J7ZQ03</accession>
<dbReference type="GO" id="GO:0005524">
    <property type="term" value="F:ATP binding"/>
    <property type="evidence" value="ECO:0007669"/>
    <property type="project" value="InterPro"/>
</dbReference>
<dbReference type="Gene3D" id="3.40.50.300">
    <property type="entry name" value="P-loop containing nucleotide triphosphate hydrolases"/>
    <property type="match status" value="1"/>
</dbReference>
<sequence>VVVMAATSRPDLIDPALLRPGRLDRLLYCGPPEVVSELKAASEAGGVPLRHLEGAEAADRSAPAVEGAHVGKLDRGAFLAEVGARKELRHVNQVCDRSTPLVEPDVKVGRHPHQELMTEIASGSPKGLRHVEAPADRSSPKVMTTAALRIHGEAE</sequence>
<reference evidence="1 2" key="1">
    <citation type="journal article" date="2017" name="Mol. Biol. Evol.">
        <title>The 4-celled Tetrabaena socialis nuclear genome reveals the essential components for genetic control of cell number at the origin of multicellularity in the volvocine lineage.</title>
        <authorList>
            <person name="Featherston J."/>
            <person name="Arakaki Y."/>
            <person name="Hanschen E.R."/>
            <person name="Ferris P.J."/>
            <person name="Michod R.E."/>
            <person name="Olson B.J.S.C."/>
            <person name="Nozaki H."/>
            <person name="Durand P.M."/>
        </authorList>
    </citation>
    <scope>NUCLEOTIDE SEQUENCE [LARGE SCALE GENOMIC DNA]</scope>
    <source>
        <strain evidence="1 2">NIES-571</strain>
    </source>
</reference>
<dbReference type="Proteomes" id="UP000236333">
    <property type="component" value="Unassembled WGS sequence"/>
</dbReference>
<dbReference type="GO" id="GO:0016558">
    <property type="term" value="P:protein import into peroxisome matrix"/>
    <property type="evidence" value="ECO:0007669"/>
    <property type="project" value="TreeGrafter"/>
</dbReference>
<dbReference type="SUPFAM" id="SSF52540">
    <property type="entry name" value="P-loop containing nucleoside triphosphate hydrolases"/>
    <property type="match status" value="1"/>
</dbReference>
<dbReference type="PROSITE" id="PS00674">
    <property type="entry name" value="AAA"/>
    <property type="match status" value="1"/>
</dbReference>
<proteinExistence type="predicted"/>
<name>A0A2J7ZQ03_9CHLO</name>
<dbReference type="InterPro" id="IPR003960">
    <property type="entry name" value="ATPase_AAA_CS"/>
</dbReference>
<protein>
    <submittedName>
        <fullName evidence="1">Peroxisome biogenesis factor 1</fullName>
    </submittedName>
</protein>
<evidence type="ECO:0000313" key="2">
    <source>
        <dbReference type="Proteomes" id="UP000236333"/>
    </source>
</evidence>